<dbReference type="InterPro" id="IPR023076">
    <property type="entry name" value="HMG_CoA_Rdtase_CS"/>
</dbReference>
<evidence type="ECO:0000256" key="2">
    <source>
        <dbReference type="ARBA" id="ARBA00007661"/>
    </source>
</evidence>
<dbReference type="GO" id="GO:0015936">
    <property type="term" value="P:coenzyme A metabolic process"/>
    <property type="evidence" value="ECO:0007669"/>
    <property type="project" value="InterPro"/>
</dbReference>
<evidence type="ECO:0000256" key="5">
    <source>
        <dbReference type="ARBA" id="ARBA00022857"/>
    </source>
</evidence>
<evidence type="ECO:0000256" key="6">
    <source>
        <dbReference type="ARBA" id="ARBA00023002"/>
    </source>
</evidence>
<reference evidence="7" key="2">
    <citation type="submission" date="2014-07" db="EMBL/GenBank/DDBJ databases">
        <authorList>
            <person name="Hull J."/>
        </authorList>
    </citation>
    <scope>NUCLEOTIDE SEQUENCE</scope>
</reference>
<dbReference type="AlphaFoldDB" id="A0A0A9YZG2"/>
<dbReference type="PRINTS" id="PR00071">
    <property type="entry name" value="HMGCOARDTASE"/>
</dbReference>
<evidence type="ECO:0000256" key="3">
    <source>
        <dbReference type="ARBA" id="ARBA00012999"/>
    </source>
</evidence>
<dbReference type="Pfam" id="PF00368">
    <property type="entry name" value="HMG-CoA_red"/>
    <property type="match status" value="1"/>
</dbReference>
<dbReference type="Gene3D" id="3.30.70.420">
    <property type="entry name" value="Hydroxymethylglutaryl-CoA reductase, class I/II, NAD/NADP-binding domain"/>
    <property type="match status" value="1"/>
</dbReference>
<keyword evidence="5" id="KW-0521">NADP</keyword>
<dbReference type="GO" id="GO:0008299">
    <property type="term" value="P:isoprenoid biosynthetic process"/>
    <property type="evidence" value="ECO:0007669"/>
    <property type="project" value="TreeGrafter"/>
</dbReference>
<dbReference type="EMBL" id="GBHO01008644">
    <property type="protein sequence ID" value="JAG34960.1"/>
    <property type="molecule type" value="Transcribed_RNA"/>
</dbReference>
<evidence type="ECO:0000313" key="9">
    <source>
        <dbReference type="EMBL" id="JAQ17766.1"/>
    </source>
</evidence>
<protein>
    <recommendedName>
        <fullName evidence="4">3-hydroxy-3-methylglutaryl-coenzyme A reductase</fullName>
        <ecNumber evidence="3">1.1.1.34</ecNumber>
    </recommendedName>
</protein>
<evidence type="ECO:0000313" key="7">
    <source>
        <dbReference type="EMBL" id="JAG34960.1"/>
    </source>
</evidence>
<dbReference type="InterPro" id="IPR009029">
    <property type="entry name" value="HMG_CoA_Rdtase_sub-bd_dom_sf"/>
</dbReference>
<dbReference type="PROSITE" id="PS00318">
    <property type="entry name" value="HMG_COA_REDUCTASE_2"/>
    <property type="match status" value="1"/>
</dbReference>
<name>A0A0A9YZG2_LYGHE</name>
<dbReference type="EC" id="1.1.1.34" evidence="3"/>
<sequence length="293" mass="31308">MARAPAFQLKSAEQGGEILRWIDENVRELRKVFESTSKHAKLLRVVPFLVGRTLFLRLEASTGDAMGMNMVTKGSLEVANFVCKQFSVDLVTVSGNLCVDKKASFMNWIRGRGKYVVAECVLAESVVHRVLHTTPHSMERVHVAKNYIGSSVAGTVGGNNAHAANVVAAFFLATGQDMAQVVESSHCLTQIQRLTSTVDRKGTTDSLYCSVTLPCIEVGTVGGGTGLAPQNACIQMILQQYRNAGANGQLSDSQILASVLAATVLAGEVNLIAALSSNELVSAHMQLNRGTTS</sequence>
<organism evidence="7">
    <name type="scientific">Lygus hesperus</name>
    <name type="common">Western plant bug</name>
    <dbReference type="NCBI Taxonomy" id="30085"/>
    <lineage>
        <taxon>Eukaryota</taxon>
        <taxon>Metazoa</taxon>
        <taxon>Ecdysozoa</taxon>
        <taxon>Arthropoda</taxon>
        <taxon>Hexapoda</taxon>
        <taxon>Insecta</taxon>
        <taxon>Pterygota</taxon>
        <taxon>Neoptera</taxon>
        <taxon>Paraneoptera</taxon>
        <taxon>Hemiptera</taxon>
        <taxon>Heteroptera</taxon>
        <taxon>Panheteroptera</taxon>
        <taxon>Cimicomorpha</taxon>
        <taxon>Miridae</taxon>
        <taxon>Mirini</taxon>
        <taxon>Lygus</taxon>
    </lineage>
</organism>
<dbReference type="PROSITE" id="PS00066">
    <property type="entry name" value="HMG_COA_REDUCTASE_1"/>
    <property type="match status" value="1"/>
</dbReference>
<dbReference type="GO" id="GO:0005778">
    <property type="term" value="C:peroxisomal membrane"/>
    <property type="evidence" value="ECO:0007669"/>
    <property type="project" value="TreeGrafter"/>
</dbReference>
<dbReference type="InterPro" id="IPR023074">
    <property type="entry name" value="HMG_CoA_Rdtase_cat_sf"/>
</dbReference>
<dbReference type="GO" id="GO:0004420">
    <property type="term" value="F:hydroxymethylglutaryl-CoA reductase (NADPH) activity"/>
    <property type="evidence" value="ECO:0007669"/>
    <property type="project" value="UniProtKB-EC"/>
</dbReference>
<dbReference type="InterPro" id="IPR009023">
    <property type="entry name" value="HMG_CoA_Rdtase_NAD(P)-bd_sf"/>
</dbReference>
<dbReference type="SUPFAM" id="SSF55035">
    <property type="entry name" value="NAD-binding domain of HMG-CoA reductase"/>
    <property type="match status" value="1"/>
</dbReference>
<proteinExistence type="inferred from homology"/>
<dbReference type="GO" id="GO:0016126">
    <property type="term" value="P:sterol biosynthetic process"/>
    <property type="evidence" value="ECO:0007669"/>
    <property type="project" value="TreeGrafter"/>
</dbReference>
<dbReference type="PANTHER" id="PTHR10572">
    <property type="entry name" value="3-HYDROXY-3-METHYLGLUTARYL-COENZYME A REDUCTASE"/>
    <property type="match status" value="1"/>
</dbReference>
<dbReference type="FunFam" id="3.30.70.420:FF:000001">
    <property type="entry name" value="3-hydroxy-3-methylglutaryl coenzyme A reductase"/>
    <property type="match status" value="1"/>
</dbReference>
<keyword evidence="6" id="KW-0560">Oxidoreductase</keyword>
<dbReference type="Gene3D" id="3.90.770.10">
    <property type="entry name" value="3-hydroxy-3-methylglutaryl-coenzyme A Reductase, Chain A, domain 2"/>
    <property type="match status" value="1"/>
</dbReference>
<gene>
    <name evidence="7" type="primary">hmgB</name>
    <name evidence="9" type="synonym">hmgB_0</name>
    <name evidence="8" type="synonym">hmgB_1</name>
    <name evidence="7" type="ORF">CM83_10911</name>
    <name evidence="9" type="ORF">g.88191</name>
    <name evidence="8" type="ORF">g.88193</name>
</gene>
<comment type="pathway">
    <text evidence="1">Metabolic intermediate biosynthesis; (R)-mevalonate biosynthesis; (R)-mevalonate from acetyl-CoA: step 3/3.</text>
</comment>
<comment type="similarity">
    <text evidence="2">Belongs to the HMG-CoA reductase family.</text>
</comment>
<dbReference type="GO" id="GO:0005789">
    <property type="term" value="C:endoplasmic reticulum membrane"/>
    <property type="evidence" value="ECO:0007669"/>
    <property type="project" value="TreeGrafter"/>
</dbReference>
<dbReference type="PROSITE" id="PS50065">
    <property type="entry name" value="HMG_COA_REDUCTASE_4"/>
    <property type="match status" value="1"/>
</dbReference>
<dbReference type="SUPFAM" id="SSF56542">
    <property type="entry name" value="Substrate-binding domain of HMG-CoA reductase"/>
    <property type="match status" value="1"/>
</dbReference>
<dbReference type="EMBL" id="GDHC01016495">
    <property type="protein sequence ID" value="JAQ02134.1"/>
    <property type="molecule type" value="Transcribed_RNA"/>
</dbReference>
<dbReference type="EMBL" id="GDHC01000863">
    <property type="protein sequence ID" value="JAQ17766.1"/>
    <property type="molecule type" value="Transcribed_RNA"/>
</dbReference>
<evidence type="ECO:0000256" key="1">
    <source>
        <dbReference type="ARBA" id="ARBA00005084"/>
    </source>
</evidence>
<dbReference type="InterPro" id="IPR002202">
    <property type="entry name" value="HMG_CoA_Rdtase"/>
</dbReference>
<evidence type="ECO:0000256" key="4">
    <source>
        <dbReference type="ARBA" id="ARBA00016920"/>
    </source>
</evidence>
<accession>A0A0A9YZG2</accession>
<evidence type="ECO:0000313" key="8">
    <source>
        <dbReference type="EMBL" id="JAQ02134.1"/>
    </source>
</evidence>
<dbReference type="PANTHER" id="PTHR10572:SF24">
    <property type="entry name" value="3-HYDROXY-3-METHYLGLUTARYL-COENZYME A REDUCTASE"/>
    <property type="match status" value="1"/>
</dbReference>
<reference evidence="8" key="3">
    <citation type="journal article" date="2016" name="Gigascience">
        <title>De novo construction of an expanded transcriptome assembly for the western tarnished plant bug, Lygus hesperus.</title>
        <authorList>
            <person name="Tassone E.E."/>
            <person name="Geib S.M."/>
            <person name="Hall B."/>
            <person name="Fabrick J.A."/>
            <person name="Brent C.S."/>
            <person name="Hull J.J."/>
        </authorList>
    </citation>
    <scope>NUCLEOTIDE SEQUENCE</scope>
</reference>
<reference evidence="7" key="1">
    <citation type="journal article" date="2014" name="PLoS ONE">
        <title>Transcriptome-Based Identification of ABC Transporters in the Western Tarnished Plant Bug Lygus hesperus.</title>
        <authorList>
            <person name="Hull J.J."/>
            <person name="Chaney K."/>
            <person name="Geib S.M."/>
            <person name="Fabrick J.A."/>
            <person name="Brent C.S."/>
            <person name="Walsh D."/>
            <person name="Lavine L.C."/>
        </authorList>
    </citation>
    <scope>NUCLEOTIDE SEQUENCE</scope>
</reference>